<dbReference type="PANTHER" id="PTHR15321:SF3">
    <property type="entry name" value="TP53-BINDING PROTEIN 1"/>
    <property type="match status" value="1"/>
</dbReference>
<feature type="compositionally biased region" description="Basic and acidic residues" evidence="4">
    <location>
        <begin position="7"/>
        <end position="21"/>
    </location>
</feature>
<evidence type="ECO:0000256" key="1">
    <source>
        <dbReference type="ARBA" id="ARBA00004123"/>
    </source>
</evidence>
<evidence type="ECO:0000259" key="5">
    <source>
        <dbReference type="PROSITE" id="PS50172"/>
    </source>
</evidence>
<feature type="compositionally biased region" description="Polar residues" evidence="4">
    <location>
        <begin position="35"/>
        <end position="48"/>
    </location>
</feature>
<dbReference type="InterPro" id="IPR036420">
    <property type="entry name" value="BRCT_dom_sf"/>
</dbReference>
<dbReference type="KEGG" id="psoj:PHYSODRAFT_474510"/>
<comment type="subcellular location">
    <subcellularLocation>
        <location evidence="1">Nucleus</location>
    </subcellularLocation>
</comment>
<dbReference type="STRING" id="1094619.G4YN84"/>
<dbReference type="PANTHER" id="PTHR15321">
    <property type="entry name" value="TUMOR SUPPRESSOR P53-BINDING PROTEIN 1"/>
    <property type="match status" value="1"/>
</dbReference>
<evidence type="ECO:0000256" key="3">
    <source>
        <dbReference type="ARBA" id="ARBA00023242"/>
    </source>
</evidence>
<dbReference type="RefSeq" id="XP_009517312.1">
    <property type="nucleotide sequence ID" value="XM_009519017.1"/>
</dbReference>
<evidence type="ECO:0000313" key="6">
    <source>
        <dbReference type="EMBL" id="EGZ30037.1"/>
    </source>
</evidence>
<keyword evidence="7" id="KW-1185">Reference proteome</keyword>
<name>G4YN84_PHYSP</name>
<dbReference type="Gene3D" id="3.40.50.10190">
    <property type="entry name" value="BRCT domain"/>
    <property type="match status" value="2"/>
</dbReference>
<sequence>MPESQDGEPHFRTLSRNDRPTPFESSISPRGFVSPGSNASSTESTTGDPLTPRPPARRSTRSAQSTPSSSTPTVRTRTRTLTPVPAHRTYASRSRTLFKYKFEFCLTGFVKTGEENLKELIDGHGGKIPERYQDVLYKNNRKAVVIATPVSWRKRKFMQAIACGIPVVHTDWLKDCIEAGYVIPFDGYQVPAGYSVTTRKFECFTPRELNIFEGYSFGIATDVEQVSKAEAKDKANLMAFILKACGADAVYESDVDVDIVLCGEYTQTCRYYKKRRRIPVKDFQWVTECMLLQQFVDPDEPVFEPQRIGCEDVFSASAEIGDSDRTTLKLYTGELVMADISGSAADHYLLFNVCEILSIHVSAGHKDEASQSKRKDKGNRVMLHVGMLKREPYNPELSKTPVKELDISSSQVKRRVVAISKEDYDKLKYKDESIFYLEDASDPDKPFQSEHRWLTQ</sequence>
<dbReference type="InterPro" id="IPR001357">
    <property type="entry name" value="BRCT_dom"/>
</dbReference>
<accession>G4YN84</accession>
<dbReference type="SMART" id="SM00292">
    <property type="entry name" value="BRCT"/>
    <property type="match status" value="2"/>
</dbReference>
<dbReference type="CDD" id="cd17724">
    <property type="entry name" value="BRCT_p53bp1_rpt2"/>
    <property type="match status" value="1"/>
</dbReference>
<feature type="domain" description="BRCT" evidence="5">
    <location>
        <begin position="207"/>
        <end position="303"/>
    </location>
</feature>
<organism evidence="6 7">
    <name type="scientific">Phytophthora sojae (strain P6497)</name>
    <name type="common">Soybean stem and root rot agent</name>
    <name type="synonym">Phytophthora megasperma f. sp. glycines</name>
    <dbReference type="NCBI Taxonomy" id="1094619"/>
    <lineage>
        <taxon>Eukaryota</taxon>
        <taxon>Sar</taxon>
        <taxon>Stramenopiles</taxon>
        <taxon>Oomycota</taxon>
        <taxon>Peronosporomycetes</taxon>
        <taxon>Peronosporales</taxon>
        <taxon>Peronosporaceae</taxon>
        <taxon>Phytophthora</taxon>
    </lineage>
</organism>
<feature type="domain" description="BRCT" evidence="5">
    <location>
        <begin position="104"/>
        <end position="190"/>
    </location>
</feature>
<feature type="region of interest" description="Disordered" evidence="4">
    <location>
        <begin position="1"/>
        <end position="87"/>
    </location>
</feature>
<dbReference type="CDD" id="cd17745">
    <property type="entry name" value="BRCT_p53bp1_rpt1"/>
    <property type="match status" value="1"/>
</dbReference>
<feature type="compositionally biased region" description="Low complexity" evidence="4">
    <location>
        <begin position="61"/>
        <end position="85"/>
    </location>
</feature>
<evidence type="ECO:0000256" key="2">
    <source>
        <dbReference type="ARBA" id="ARBA00022763"/>
    </source>
</evidence>
<dbReference type="GO" id="GO:0000077">
    <property type="term" value="P:DNA damage checkpoint signaling"/>
    <property type="evidence" value="ECO:0007669"/>
    <property type="project" value="TreeGrafter"/>
</dbReference>
<proteinExistence type="predicted"/>
<evidence type="ECO:0000313" key="7">
    <source>
        <dbReference type="Proteomes" id="UP000002640"/>
    </source>
</evidence>
<dbReference type="GO" id="GO:0042393">
    <property type="term" value="F:histone binding"/>
    <property type="evidence" value="ECO:0007669"/>
    <property type="project" value="TreeGrafter"/>
</dbReference>
<reference evidence="6 7" key="1">
    <citation type="journal article" date="2006" name="Science">
        <title>Phytophthora genome sequences uncover evolutionary origins and mechanisms of pathogenesis.</title>
        <authorList>
            <person name="Tyler B.M."/>
            <person name="Tripathy S."/>
            <person name="Zhang X."/>
            <person name="Dehal P."/>
            <person name="Jiang R.H."/>
            <person name="Aerts A."/>
            <person name="Arredondo F.D."/>
            <person name="Baxter L."/>
            <person name="Bensasson D."/>
            <person name="Beynon J.L."/>
            <person name="Chapman J."/>
            <person name="Damasceno C.M."/>
            <person name="Dorrance A.E."/>
            <person name="Dou D."/>
            <person name="Dickerman A.W."/>
            <person name="Dubchak I.L."/>
            <person name="Garbelotto M."/>
            <person name="Gijzen M."/>
            <person name="Gordon S.G."/>
            <person name="Govers F."/>
            <person name="Grunwald N.J."/>
            <person name="Huang W."/>
            <person name="Ivors K.L."/>
            <person name="Jones R.W."/>
            <person name="Kamoun S."/>
            <person name="Krampis K."/>
            <person name="Lamour K.H."/>
            <person name="Lee M.K."/>
            <person name="McDonald W.H."/>
            <person name="Medina M."/>
            <person name="Meijer H.J."/>
            <person name="Nordberg E.K."/>
            <person name="Maclean D.J."/>
            <person name="Ospina-Giraldo M.D."/>
            <person name="Morris P.F."/>
            <person name="Phuntumart V."/>
            <person name="Putnam N.H."/>
            <person name="Rash S."/>
            <person name="Rose J.K."/>
            <person name="Sakihama Y."/>
            <person name="Salamov A.A."/>
            <person name="Savidor A."/>
            <person name="Scheuring C.F."/>
            <person name="Smith B.M."/>
            <person name="Sobral B.W."/>
            <person name="Terry A."/>
            <person name="Torto-Alalibo T.A."/>
            <person name="Win J."/>
            <person name="Xu Z."/>
            <person name="Zhang H."/>
            <person name="Grigoriev I.V."/>
            <person name="Rokhsar D.S."/>
            <person name="Boore J.L."/>
        </authorList>
    </citation>
    <scope>NUCLEOTIDE SEQUENCE [LARGE SCALE GENOMIC DNA]</scope>
    <source>
        <strain evidence="6 7">P6497</strain>
    </source>
</reference>
<dbReference type="InterPro" id="IPR047250">
    <property type="entry name" value="BRCT_p53bp1-like_rpt2"/>
</dbReference>
<dbReference type="GO" id="GO:0045944">
    <property type="term" value="P:positive regulation of transcription by RNA polymerase II"/>
    <property type="evidence" value="ECO:0007669"/>
    <property type="project" value="TreeGrafter"/>
</dbReference>
<dbReference type="SMR" id="G4YN84"/>
<dbReference type="SUPFAM" id="SSF52113">
    <property type="entry name" value="BRCT domain"/>
    <property type="match status" value="2"/>
</dbReference>
<evidence type="ECO:0000256" key="4">
    <source>
        <dbReference type="SAM" id="MobiDB-lite"/>
    </source>
</evidence>
<dbReference type="InterPro" id="IPR047252">
    <property type="entry name" value="TP53BP1-like"/>
</dbReference>
<dbReference type="InterPro" id="IPR047249">
    <property type="entry name" value="BRCT_p53bp1-like_rpt1"/>
</dbReference>
<dbReference type="GO" id="GO:0005634">
    <property type="term" value="C:nucleus"/>
    <property type="evidence" value="ECO:0007669"/>
    <property type="project" value="UniProtKB-SubCell"/>
</dbReference>
<dbReference type="InParanoid" id="G4YN84"/>
<keyword evidence="2" id="KW-0227">DNA damage</keyword>
<dbReference type="OMA" id="PEWIHAC"/>
<gene>
    <name evidence="6" type="ORF">PHYSODRAFT_474510</name>
</gene>
<dbReference type="Pfam" id="PF00533">
    <property type="entry name" value="BRCT"/>
    <property type="match status" value="1"/>
</dbReference>
<dbReference type="PROSITE" id="PS50172">
    <property type="entry name" value="BRCT"/>
    <property type="match status" value="2"/>
</dbReference>
<dbReference type="Proteomes" id="UP000002640">
    <property type="component" value="Unassembled WGS sequence"/>
</dbReference>
<dbReference type="GeneID" id="20654485"/>
<dbReference type="AlphaFoldDB" id="G4YN84"/>
<keyword evidence="3" id="KW-0539">Nucleus</keyword>
<dbReference type="EMBL" id="JH159151">
    <property type="protein sequence ID" value="EGZ30037.1"/>
    <property type="molecule type" value="Genomic_DNA"/>
</dbReference>
<protein>
    <recommendedName>
        <fullName evidence="5">BRCT domain-containing protein</fullName>
    </recommendedName>
</protein>